<evidence type="ECO:0000256" key="1">
    <source>
        <dbReference type="SAM" id="MobiDB-lite"/>
    </source>
</evidence>
<dbReference type="SUPFAM" id="SSF55073">
    <property type="entry name" value="Nucleotide cyclase"/>
    <property type="match status" value="2"/>
</dbReference>
<dbReference type="Proteomes" id="UP001054857">
    <property type="component" value="Unassembled WGS sequence"/>
</dbReference>
<dbReference type="PANTHER" id="PTHR43081:SF1">
    <property type="entry name" value="ADENYLATE CYCLASE, TERMINAL-DIFFERENTIATION SPECIFIC"/>
    <property type="match status" value="1"/>
</dbReference>
<feature type="region of interest" description="Disordered" evidence="1">
    <location>
        <begin position="2964"/>
        <end position="3017"/>
    </location>
</feature>
<feature type="domain" description="Guanylate cyclase" evidence="3">
    <location>
        <begin position="2803"/>
        <end position="2838"/>
    </location>
</feature>
<dbReference type="PROSITE" id="PS50125">
    <property type="entry name" value="GUANYLATE_CYCLASE_2"/>
    <property type="match status" value="2"/>
</dbReference>
<dbReference type="GO" id="GO:0035556">
    <property type="term" value="P:intracellular signal transduction"/>
    <property type="evidence" value="ECO:0007669"/>
    <property type="project" value="InterPro"/>
</dbReference>
<feature type="compositionally biased region" description="Basic and acidic residues" evidence="1">
    <location>
        <begin position="921"/>
        <end position="930"/>
    </location>
</feature>
<feature type="compositionally biased region" description="Low complexity" evidence="1">
    <location>
        <begin position="2995"/>
        <end position="3006"/>
    </location>
</feature>
<sequence>MEGEYMWMMPTRRLQQDGARPPAGEQSMSVINMDKRPDTVLIALVVAVPTVLIMLVLLLAFLLWRQCRRTRTLAGAVRPPGIGPQTTLLVTDIMNSTVLWECLPAYVMDKSVRLHHACLRKLLRTFNGYESATEGDCFILAFHAPADAARFALTAQMELMDQQWPNELLEHPDACEVWVSCPPAKRSPFGEPFGAVRQMHGNHHHHNGHHSNHSYNTHSGAYQQSKAVYERQQGDDRDHHEQLPTAINHHQHNGSNGFGGGGSGGGAAAAATAAAGVSAVASGGSGSDLYSNKRGAGGSGTAASPFVAISGNSRHLAMSLAATAAAQPSRLSYIACPIRGSADNISGSGGAACSSGGASPRGSSRALCKGTSVSWRLPTCRTIGGGGAPADVISMGGGINVGMGSACRTDNENALQLVTIKQRERLTSRSANTMMPTAAATASMVAAGLRMSYSGGSAATSTTPTPAATSRYGSYDNAIHDCGPAAAAQMDPAATTGLVGASSGGSCVSRRGAIVGVGSSIGGSGGGVGGRPAVQASCSCAPGSVSCPGTLRGASCQRSTGHASSSSNTNDKSAAQNYGKHKSSDFNIGLPDSRRGCKDHISEGGRGNDQHSNHNNGDCGLGGDGHGSSMGGSEDLRTGPSLSGCGSCYSLSGGIAGAVDSDIACGVNAQQMGTTHAEYGPDADGNMNTIHVDGGGCDRNSSLRAPAEDHLHGIRRSSKSCSGDGGSSSGGAFRELLAAALADAEIASCTAAAEAAATSTAGCRTDRGKDGIKADPHSARTAVPVGESCRQKVGDADVAGGDNPNQHGCGSSTRSASANDRGSNGSSCLGQEHAASSTVKTKATSDAALWVSVVPPVVPPAAADAAAATDGHGSSAAAAAVADDAAAKRRSRKPADRGLRRQSCCLKELGTAVGEQGDQGNADKDNEEQQQHSMAPASRHCFLTDCQQQPPHQQQHQQHQRLPLTSSQAATGGTSSPSMFRGSSGRSGRGSSGVGAGEIGRCGGGSTGGGGGGGGRGNAGGSNSSTGNSTAWFRPSLERDSPPQQQPDRTSVQSTNCDGRDTFCRYSSLSVWISQPSCTAGGGGGGDASGAGAAAHLLKGTSSSRALRPTLAAAAVSTCRTGSSVRAAPPAAPPLGALLETIGSPGGLGTPSSSSSLSPPAATTVLPPAGSTEGGRQYGGGASGAVAGGRHAGNSVGCDGGDGSEGGGDCSSSKLFYTPPRDLALMLTDAGVVLGSSSGGGGAHRCYHDLHGDAGGSSGSGGDDGNEGGSVYADACSGIPPLSCTATVPEAPPTHQCCHSAMEPPSAAAAVAAAAAAAAAGQAAATTTTAAAAVAAAAAGSAAINCYPPVAPPATTIHLRIVSSAPAGTPNTRSQPCSAAAAADRGADSRVLDADNAMPATAASASASYAPSLSCGAVSSATAATVNRPPLAPNSLGSCSSCPAEITASSGFTAPPPTSSIPTTSEAGLVLTTSAPPGFANFPPTATSTTLTESVQRLATRHGPHPHQHAPVVVRMPSPKQGLLRQVSTKLLMERMSRDLGGGAPAGADRCCDGDGDNSTSSASSSHGCIVGGAAASVGSSGNGSGGDSGSCSGGGAERGRRGDGITSRSKALLAACKLAAALVTGQSVTQQDLDDAGFGASRGFKAAVTVEGQPPRHSSSRSGGSWNGASRSSSKRRGDEHRADGGGGGGGGGAREDSSTGSSREGDGTSSSDGRGSYDGVGRHAGVRTFYRGAAADGDSRAHDEFSSSSSSSSCSSSSCRNVARTDAASNAVADTSGAAGTLRPTTGATEFSPVHIRKSLSLSVSAVREAVAREALDRAASFNTTTTTTAAARHVASRTITSSSRPSPNVQQQHARTNIPPLSYNAMFRKPSDKALQYMEDPGNNNNNSIALPRSYSRNRGGHGFRAVSRSHSGGLGGGLVTNPGLLSIITEGASSTGMAAAAAAPASVTAPSLSLAPLPSPQPYHRHHYQQQQQQQRSTGSHVPPASAPLFRCTTVPHGGGGCGVSEDRGGQRSSGGGPAGVPGSIHNSGTVLNLPMTSTEALAGLGPVHELLHQLTWREFLRDLFPIITTSISPGGADNNEPGAAGSGSQGGDGGLTGYTSASEAGGGGSNAGGGYSGYGNAYGGAGALYGDASVHGASNVYGNVGSPMYGGDVSVRAGGMYGGGSDISLRGGRIYGGDMSIRSGAMFGGGDFPVRDGRVYGADISVRGGGMYGGSDTSGRDVGGRTYGGGSISLRGGAVYGNDASARGGGVYGGGDASVRAGMLGGASIRARAAFGGFPPGGGGGSMYGDVSVRGGNQNGGMYGAFTGYNAYGEASVRGGGAYGDYSVRGGGGYGSTTSGAGGGGGGDMSVRAGFLRGRTARFLHNAAGACASGGNEGSSRALAFRGLRVRMGMHTGISNPSDCAFNTTTGAVAYGGVPLKIARAVSDAAAGAMILISERTLHQLLPILPLLESSTFAAFGASRGAPGGPPMVIYSGDVGTEDLLGSTATATIAATSGGMTVAGVMALVRSASTTMTTAATAALGAPTAPSLLRTQSTTALAVSNAVITASAGGNASTAKDDQTRVSERTVALYQLVGFRLRQRLPHLEPLRGIRFVQLGNMEAPVGPDVAITFLTVPAAQALLADLGSTGRRVLAAVKAVLVGQCGQRGGYVIEAVEGLCLAAFHDPATAAAWALGCMETLQNMEWPAAVLNHPQCREVYDKTANRTLAVVPYDSPAMRSTAPIKAATGACTATATAANNGHQQQLHAPLPYTGGPTIDVNSSASAAARTATTAAVGGTGAVRHQPPRRSLLHRGPRLRAGIHVGEVACDVHSSTGRLSYRGRVMNRAARIAYKAEDGQVLCSRTAWTVVQNIMPCGSTLELERSSPQHQHQLPHTQQQQQPLQQRGSGGNMGSGSPGPAATAVGLGSPSGRSGHASGGSSLRWANSLRSLLPHAVGGSGAGAAGCSSLGTHHVNAQQPTMQYDNPSGADQQQQLQLSPLLAPPPSPSPAASTTHGSSSSPSPPPPPLLQPFRCHALKDEVCVSKPGSGDGVRGCGGCSICMDGGGGGSGSGRVLLAVSLGSFSLKGIAEPMELLQLRWGSCVS</sequence>
<feature type="compositionally biased region" description="Low complexity" evidence="1">
    <location>
        <begin position="1657"/>
        <end position="1673"/>
    </location>
</feature>
<feature type="compositionally biased region" description="Low complexity" evidence="1">
    <location>
        <begin position="947"/>
        <end position="957"/>
    </location>
</feature>
<feature type="region of interest" description="Disordered" evidence="1">
    <location>
        <begin position="911"/>
        <end position="1057"/>
    </location>
</feature>
<keyword evidence="2" id="KW-0812">Transmembrane</keyword>
<evidence type="ECO:0000313" key="4">
    <source>
        <dbReference type="EMBL" id="GFR42827.1"/>
    </source>
</evidence>
<keyword evidence="2" id="KW-0472">Membrane</keyword>
<feature type="region of interest" description="Disordered" evidence="1">
    <location>
        <begin position="1831"/>
        <end position="1860"/>
    </location>
</feature>
<reference evidence="4 5" key="1">
    <citation type="journal article" date="2021" name="Sci. Rep.">
        <title>Genome sequencing of the multicellular alga Astrephomene provides insights into convergent evolution of germ-soma differentiation.</title>
        <authorList>
            <person name="Yamashita S."/>
            <person name="Yamamoto K."/>
            <person name="Matsuzaki R."/>
            <person name="Suzuki S."/>
            <person name="Yamaguchi H."/>
            <person name="Hirooka S."/>
            <person name="Minakuchi Y."/>
            <person name="Miyagishima S."/>
            <person name="Kawachi M."/>
            <person name="Toyoda A."/>
            <person name="Nozaki H."/>
        </authorList>
    </citation>
    <scope>NUCLEOTIDE SEQUENCE [LARGE SCALE GENOMIC DNA]</scope>
    <source>
        <strain evidence="4 5">NIES-4017</strain>
    </source>
</reference>
<dbReference type="GO" id="GO:0009190">
    <property type="term" value="P:cyclic nucleotide biosynthetic process"/>
    <property type="evidence" value="ECO:0007669"/>
    <property type="project" value="InterPro"/>
</dbReference>
<keyword evidence="5" id="KW-1185">Reference proteome</keyword>
<feature type="compositionally biased region" description="Low complexity" evidence="1">
    <location>
        <begin position="1021"/>
        <end position="1030"/>
    </location>
</feature>
<protein>
    <recommendedName>
        <fullName evidence="3">Guanylate cyclase domain-containing protein</fullName>
    </recommendedName>
</protein>
<feature type="region of interest" description="Disordered" evidence="1">
    <location>
        <begin position="192"/>
        <end position="218"/>
    </location>
</feature>
<feature type="region of interest" description="Disordered" evidence="1">
    <location>
        <begin position="558"/>
        <end position="636"/>
    </location>
</feature>
<feature type="compositionally biased region" description="Gly residues" evidence="1">
    <location>
        <begin position="256"/>
        <end position="267"/>
    </location>
</feature>
<feature type="region of interest" description="Disordered" evidence="1">
    <location>
        <begin position="2078"/>
        <end position="2104"/>
    </location>
</feature>
<proteinExistence type="predicted"/>
<feature type="compositionally biased region" description="Gly residues" evidence="1">
    <location>
        <begin position="619"/>
        <end position="630"/>
    </location>
</feature>
<feature type="transmembrane region" description="Helical" evidence="2">
    <location>
        <begin position="40"/>
        <end position="64"/>
    </location>
</feature>
<feature type="compositionally biased region" description="Basic residues" evidence="1">
    <location>
        <begin position="200"/>
        <end position="212"/>
    </location>
</feature>
<feature type="compositionally biased region" description="Low complexity" evidence="1">
    <location>
        <begin position="2972"/>
        <end position="2986"/>
    </location>
</feature>
<comment type="caution">
    <text evidence="4">The sequence shown here is derived from an EMBL/GenBank/DDBJ whole genome shotgun (WGS) entry which is preliminary data.</text>
</comment>
<feature type="region of interest" description="Disordered" evidence="1">
    <location>
        <begin position="1954"/>
        <end position="2030"/>
    </location>
</feature>
<feature type="compositionally biased region" description="Polar residues" evidence="1">
    <location>
        <begin position="1042"/>
        <end position="1057"/>
    </location>
</feature>
<feature type="compositionally biased region" description="Low complexity" evidence="1">
    <location>
        <begin position="965"/>
        <end position="984"/>
    </location>
</feature>
<feature type="region of interest" description="Disordered" evidence="1">
    <location>
        <begin position="760"/>
        <end position="830"/>
    </location>
</feature>
<feature type="compositionally biased region" description="Gly residues" evidence="1">
    <location>
        <begin position="985"/>
        <end position="1020"/>
    </location>
</feature>
<feature type="compositionally biased region" description="Gly residues" evidence="1">
    <location>
        <begin position="1172"/>
        <end position="1186"/>
    </location>
</feature>
<organism evidence="4 5">
    <name type="scientific">Astrephomene gubernaculifera</name>
    <dbReference type="NCBI Taxonomy" id="47775"/>
    <lineage>
        <taxon>Eukaryota</taxon>
        <taxon>Viridiplantae</taxon>
        <taxon>Chlorophyta</taxon>
        <taxon>core chlorophytes</taxon>
        <taxon>Chlorophyceae</taxon>
        <taxon>CS clade</taxon>
        <taxon>Chlamydomonadales</taxon>
        <taxon>Astrephomenaceae</taxon>
        <taxon>Astrephomene</taxon>
    </lineage>
</organism>
<feature type="region of interest" description="Disordered" evidence="1">
    <location>
        <begin position="2868"/>
        <end position="2927"/>
    </location>
</feature>
<feature type="compositionally biased region" description="Gly residues" evidence="1">
    <location>
        <begin position="2893"/>
        <end position="2902"/>
    </location>
</feature>
<feature type="compositionally biased region" description="Basic and acidic residues" evidence="1">
    <location>
        <begin position="592"/>
        <end position="612"/>
    </location>
</feature>
<feature type="compositionally biased region" description="Gly residues" evidence="1">
    <location>
        <begin position="2089"/>
        <end position="2101"/>
    </location>
</feature>
<name>A0AAD3DL90_9CHLO</name>
<feature type="compositionally biased region" description="Low complexity" evidence="1">
    <location>
        <begin position="1831"/>
        <end position="1850"/>
    </location>
</feature>
<feature type="region of interest" description="Disordered" evidence="1">
    <location>
        <begin position="1740"/>
        <end position="1760"/>
    </location>
</feature>
<feature type="compositionally biased region" description="Low complexity" evidence="1">
    <location>
        <begin position="1700"/>
        <end position="1721"/>
    </location>
</feature>
<evidence type="ECO:0000313" key="5">
    <source>
        <dbReference type="Proteomes" id="UP001054857"/>
    </source>
</evidence>
<feature type="compositionally biased region" description="Low complexity" evidence="1">
    <location>
        <begin position="1150"/>
        <end position="1163"/>
    </location>
</feature>
<feature type="region of interest" description="Disordered" evidence="1">
    <location>
        <begin position="1578"/>
        <end position="1604"/>
    </location>
</feature>
<feature type="compositionally biased region" description="Polar residues" evidence="1">
    <location>
        <begin position="803"/>
        <end position="830"/>
    </location>
</feature>
<dbReference type="PANTHER" id="PTHR43081">
    <property type="entry name" value="ADENYLATE CYCLASE, TERMINAL-DIFFERENTIATION SPECIFIC-RELATED"/>
    <property type="match status" value="1"/>
</dbReference>
<feature type="region of interest" description="Disordered" evidence="1">
    <location>
        <begin position="247"/>
        <end position="267"/>
    </location>
</feature>
<dbReference type="InterPro" id="IPR029787">
    <property type="entry name" value="Nucleotide_cyclase"/>
</dbReference>
<dbReference type="EMBL" id="BMAR01000004">
    <property type="protein sequence ID" value="GFR42827.1"/>
    <property type="molecule type" value="Genomic_DNA"/>
</dbReference>
<evidence type="ECO:0000259" key="3">
    <source>
        <dbReference type="PROSITE" id="PS50125"/>
    </source>
</evidence>
<feature type="compositionally biased region" description="Low complexity" evidence="1">
    <location>
        <begin position="1748"/>
        <end position="1760"/>
    </location>
</feature>
<feature type="domain" description="Guanylate cyclase" evidence="3">
    <location>
        <begin position="87"/>
        <end position="145"/>
    </location>
</feature>
<feature type="compositionally biased region" description="Gly residues" evidence="1">
    <location>
        <begin position="1581"/>
        <end position="1597"/>
    </location>
</feature>
<keyword evidence="2" id="KW-1133">Transmembrane helix</keyword>
<dbReference type="InterPro" id="IPR001054">
    <property type="entry name" value="A/G_cyclase"/>
</dbReference>
<feature type="compositionally biased region" description="Low complexity" evidence="1">
    <location>
        <begin position="2913"/>
        <end position="2927"/>
    </location>
</feature>
<feature type="region of interest" description="Disordered" evidence="1">
    <location>
        <begin position="1140"/>
        <end position="1186"/>
    </location>
</feature>
<feature type="compositionally biased region" description="Low complexity" evidence="1">
    <location>
        <begin position="2873"/>
        <end position="2891"/>
    </location>
</feature>
<evidence type="ECO:0000256" key="2">
    <source>
        <dbReference type="SAM" id="Phobius"/>
    </source>
</evidence>
<feature type="region of interest" description="Disordered" evidence="1">
    <location>
        <begin position="1650"/>
        <end position="1722"/>
    </location>
</feature>
<gene>
    <name evidence="4" type="ORF">Agub_g3784</name>
</gene>
<dbReference type="InterPro" id="IPR050697">
    <property type="entry name" value="Adenylyl/Guanylyl_Cyclase_3/4"/>
</dbReference>
<feature type="compositionally biased region" description="Basic and acidic residues" evidence="1">
    <location>
        <begin position="764"/>
        <end position="778"/>
    </location>
</feature>
<accession>A0AAD3DL90</accession>
<feature type="compositionally biased region" description="Polar residues" evidence="1">
    <location>
        <begin position="558"/>
        <end position="576"/>
    </location>
</feature>
<dbReference type="Gene3D" id="3.30.70.1230">
    <property type="entry name" value="Nucleotide cyclase"/>
    <property type="match status" value="3"/>
</dbReference>